<comment type="caution">
    <text evidence="10">The sequence shown here is derived from an EMBL/GenBank/DDBJ whole genome shotgun (WGS) entry which is preliminary data.</text>
</comment>
<comment type="cofactor">
    <cofactor evidence="1">
        <name>heme</name>
        <dbReference type="ChEBI" id="CHEBI:30413"/>
    </cofactor>
</comment>
<dbReference type="PANTHER" id="PTHR47943">
    <property type="entry name" value="CYTOCHROME P450 93A3-LIKE"/>
    <property type="match status" value="1"/>
</dbReference>
<keyword evidence="5" id="KW-0479">Metal-binding</keyword>
<name>A0A7J7L750_9MAGN</name>
<evidence type="ECO:0000256" key="9">
    <source>
        <dbReference type="ARBA" id="ARBA00023136"/>
    </source>
</evidence>
<keyword evidence="11" id="KW-1185">Reference proteome</keyword>
<keyword evidence="4" id="KW-0349">Heme</keyword>
<dbReference type="EMBL" id="JACGCM010002592">
    <property type="protein sequence ID" value="KAF6138394.1"/>
    <property type="molecule type" value="Genomic_DNA"/>
</dbReference>
<dbReference type="GO" id="GO:0046872">
    <property type="term" value="F:metal ion binding"/>
    <property type="evidence" value="ECO:0007669"/>
    <property type="project" value="UniProtKB-KW"/>
</dbReference>
<keyword evidence="9" id="KW-0472">Membrane</keyword>
<organism evidence="10 11">
    <name type="scientific">Kingdonia uniflora</name>
    <dbReference type="NCBI Taxonomy" id="39325"/>
    <lineage>
        <taxon>Eukaryota</taxon>
        <taxon>Viridiplantae</taxon>
        <taxon>Streptophyta</taxon>
        <taxon>Embryophyta</taxon>
        <taxon>Tracheophyta</taxon>
        <taxon>Spermatophyta</taxon>
        <taxon>Magnoliopsida</taxon>
        <taxon>Ranunculales</taxon>
        <taxon>Circaeasteraceae</taxon>
        <taxon>Kingdonia</taxon>
    </lineage>
</organism>
<keyword evidence="8" id="KW-0503">Monooxygenase</keyword>
<sequence>MRKGEVSNLVKSLRVAAKAQTVVDLSFMVRSVIEDMTFLMLFGRKDDRFDFKPVIEEIIRLAGTFNVADYIPYIRALTSGKVSYSFATTIVSKKLVMPKNAFGLGFPVFSMTKKPLSLLQVILSSGTKSSI</sequence>
<dbReference type="GO" id="GO:0016020">
    <property type="term" value="C:membrane"/>
    <property type="evidence" value="ECO:0007669"/>
    <property type="project" value="UniProtKB-SubCell"/>
</dbReference>
<evidence type="ECO:0000256" key="8">
    <source>
        <dbReference type="ARBA" id="ARBA00023033"/>
    </source>
</evidence>
<evidence type="ECO:0000256" key="4">
    <source>
        <dbReference type="ARBA" id="ARBA00022617"/>
    </source>
</evidence>
<keyword evidence="6" id="KW-0560">Oxidoreductase</keyword>
<accession>A0A7J7L750</accession>
<comment type="similarity">
    <text evidence="3">Belongs to the cytochrome P450 family.</text>
</comment>
<dbReference type="OrthoDB" id="2789670at2759"/>
<evidence type="ECO:0000313" key="11">
    <source>
        <dbReference type="Proteomes" id="UP000541444"/>
    </source>
</evidence>
<gene>
    <name evidence="10" type="ORF">GIB67_030138</name>
</gene>
<dbReference type="AlphaFoldDB" id="A0A7J7L750"/>
<dbReference type="GO" id="GO:0004497">
    <property type="term" value="F:monooxygenase activity"/>
    <property type="evidence" value="ECO:0007669"/>
    <property type="project" value="UniProtKB-KW"/>
</dbReference>
<dbReference type="PANTHER" id="PTHR47943:SF2">
    <property type="entry name" value="CYTOCHROME P450"/>
    <property type="match status" value="1"/>
</dbReference>
<evidence type="ECO:0000256" key="5">
    <source>
        <dbReference type="ARBA" id="ARBA00022723"/>
    </source>
</evidence>
<evidence type="ECO:0000256" key="6">
    <source>
        <dbReference type="ARBA" id="ARBA00023002"/>
    </source>
</evidence>
<comment type="subcellular location">
    <subcellularLocation>
        <location evidence="2">Membrane</location>
    </subcellularLocation>
</comment>
<evidence type="ECO:0000256" key="1">
    <source>
        <dbReference type="ARBA" id="ARBA00001971"/>
    </source>
</evidence>
<evidence type="ECO:0000256" key="2">
    <source>
        <dbReference type="ARBA" id="ARBA00004370"/>
    </source>
</evidence>
<protein>
    <submittedName>
        <fullName evidence="10">Uncharacterized protein</fullName>
    </submittedName>
</protein>
<proteinExistence type="inferred from homology"/>
<evidence type="ECO:0000256" key="7">
    <source>
        <dbReference type="ARBA" id="ARBA00023004"/>
    </source>
</evidence>
<keyword evidence="7" id="KW-0408">Iron</keyword>
<evidence type="ECO:0000256" key="3">
    <source>
        <dbReference type="ARBA" id="ARBA00010617"/>
    </source>
</evidence>
<dbReference type="Proteomes" id="UP000541444">
    <property type="component" value="Unassembled WGS sequence"/>
</dbReference>
<reference evidence="10 11" key="1">
    <citation type="journal article" date="2020" name="IScience">
        <title>Genome Sequencing of the Endangered Kingdonia uniflora (Circaeasteraceae, Ranunculales) Reveals Potential Mechanisms of Evolutionary Specialization.</title>
        <authorList>
            <person name="Sun Y."/>
            <person name="Deng T."/>
            <person name="Zhang A."/>
            <person name="Moore M.J."/>
            <person name="Landis J.B."/>
            <person name="Lin N."/>
            <person name="Zhang H."/>
            <person name="Zhang X."/>
            <person name="Huang J."/>
            <person name="Zhang X."/>
            <person name="Sun H."/>
            <person name="Wang H."/>
        </authorList>
    </citation>
    <scope>NUCLEOTIDE SEQUENCE [LARGE SCALE GENOMIC DNA]</scope>
    <source>
        <strain evidence="10">TB1705</strain>
        <tissue evidence="10">Leaf</tissue>
    </source>
</reference>
<evidence type="ECO:0000313" key="10">
    <source>
        <dbReference type="EMBL" id="KAF6138394.1"/>
    </source>
</evidence>